<dbReference type="GO" id="GO:0008270">
    <property type="term" value="F:zinc ion binding"/>
    <property type="evidence" value="ECO:0007669"/>
    <property type="project" value="InterPro"/>
</dbReference>
<evidence type="ECO:0000256" key="4">
    <source>
        <dbReference type="ARBA" id="ARBA00023163"/>
    </source>
</evidence>
<keyword evidence="4" id="KW-0804">Transcription</keyword>
<dbReference type="Proteomes" id="UP001201262">
    <property type="component" value="Unassembled WGS sequence"/>
</dbReference>
<protein>
    <recommendedName>
        <fullName evidence="6">Xylanolytic transcriptional activator regulatory domain-containing protein</fullName>
    </recommendedName>
</protein>
<keyword evidence="8" id="KW-1185">Reference proteome</keyword>
<sequence>MMALGARFSNNESFKAVDPRQRGEEFAARARKLLDLTNISVTTIQACILLGTICFSKSEMQSEALYYSIAVRLALILDLPHRHCDEEVERQVNLRIWCSLHMMDLWSSIGLSIPQQLDFVDGSPLPTNEETFLSLKIESRLNIDTNRRGLWSEMLILSRIWRRIHQVNTASVSGTIKPNSLIEAVDALAHELEAWASSLTPNLQENFENLEHYASIGLGNAFVALHLGYHYYHEVLFYQFLAKNDVLNNSGRSTERYQAHCEEHALAFCDLLYQCRALDRDTCQCRYVMVGHMLVITSTIYMHRLLFSENEATVSLVRQRLSQNFEILTDLQKFWAPLDVALSRLQVFHNACRKSIDESFRMDQWMLKFILEHGSSVVERALSQTSEPDTLYSWFSQTFQV</sequence>
<dbReference type="SMART" id="SM00906">
    <property type="entry name" value="Fungal_trans"/>
    <property type="match status" value="1"/>
</dbReference>
<keyword evidence="2" id="KW-0479">Metal-binding</keyword>
<dbReference type="PANTHER" id="PTHR47338">
    <property type="entry name" value="ZN(II)2CYS6 TRANSCRIPTION FACTOR (EUROFUNG)-RELATED"/>
    <property type="match status" value="1"/>
</dbReference>
<dbReference type="EMBL" id="JAJTJA010000008">
    <property type="protein sequence ID" value="KAH8694960.1"/>
    <property type="molecule type" value="Genomic_DNA"/>
</dbReference>
<proteinExistence type="predicted"/>
<dbReference type="Pfam" id="PF04082">
    <property type="entry name" value="Fungal_trans"/>
    <property type="match status" value="1"/>
</dbReference>
<comment type="caution">
    <text evidence="7">The sequence shown here is derived from an EMBL/GenBank/DDBJ whole genome shotgun (WGS) entry which is preliminary data.</text>
</comment>
<evidence type="ECO:0000256" key="2">
    <source>
        <dbReference type="ARBA" id="ARBA00022723"/>
    </source>
</evidence>
<dbReference type="GeneID" id="70249371"/>
<evidence type="ECO:0000313" key="7">
    <source>
        <dbReference type="EMBL" id="KAH8694960.1"/>
    </source>
</evidence>
<dbReference type="GO" id="GO:0000981">
    <property type="term" value="F:DNA-binding transcription factor activity, RNA polymerase II-specific"/>
    <property type="evidence" value="ECO:0007669"/>
    <property type="project" value="InterPro"/>
</dbReference>
<dbReference type="GO" id="GO:0006351">
    <property type="term" value="P:DNA-templated transcription"/>
    <property type="evidence" value="ECO:0007669"/>
    <property type="project" value="InterPro"/>
</dbReference>
<reference evidence="7" key="1">
    <citation type="submission" date="2021-12" db="EMBL/GenBank/DDBJ databases">
        <title>Convergent genome expansion in fungi linked to evolution of root-endophyte symbiosis.</title>
        <authorList>
            <consortium name="DOE Joint Genome Institute"/>
            <person name="Ke Y.-H."/>
            <person name="Bonito G."/>
            <person name="Liao H.-L."/>
            <person name="Looney B."/>
            <person name="Rojas-Flechas A."/>
            <person name="Nash J."/>
            <person name="Hameed K."/>
            <person name="Schadt C."/>
            <person name="Martin F."/>
            <person name="Crous P.W."/>
            <person name="Miettinen O."/>
            <person name="Magnuson J.K."/>
            <person name="Labbe J."/>
            <person name="Jacobson D."/>
            <person name="Doktycz M.J."/>
            <person name="Veneault-Fourrey C."/>
            <person name="Kuo A."/>
            <person name="Mondo S."/>
            <person name="Calhoun S."/>
            <person name="Riley R."/>
            <person name="Ohm R."/>
            <person name="LaButti K."/>
            <person name="Andreopoulos B."/>
            <person name="Pangilinan J."/>
            <person name="Nolan M."/>
            <person name="Tritt A."/>
            <person name="Clum A."/>
            <person name="Lipzen A."/>
            <person name="Daum C."/>
            <person name="Barry K."/>
            <person name="Grigoriev I.V."/>
            <person name="Vilgalys R."/>
        </authorList>
    </citation>
    <scope>NUCLEOTIDE SEQUENCE</scope>
    <source>
        <strain evidence="7">PMI_201</strain>
    </source>
</reference>
<keyword evidence="5" id="KW-0539">Nucleus</keyword>
<dbReference type="InterPro" id="IPR050815">
    <property type="entry name" value="TF_fung"/>
</dbReference>
<gene>
    <name evidence="7" type="ORF">BGW36DRAFT_408647</name>
</gene>
<dbReference type="PANTHER" id="PTHR47338:SF16">
    <property type="entry name" value="TRANSCRIPTION FACTOR, PUTATIVE (AFU_ORTHOLOGUE AFUA_2G09360)-RELATED"/>
    <property type="match status" value="1"/>
</dbReference>
<evidence type="ECO:0000256" key="3">
    <source>
        <dbReference type="ARBA" id="ARBA00023015"/>
    </source>
</evidence>
<evidence type="ECO:0000313" key="8">
    <source>
        <dbReference type="Proteomes" id="UP001201262"/>
    </source>
</evidence>
<keyword evidence="3" id="KW-0805">Transcription regulation</keyword>
<dbReference type="InterPro" id="IPR007219">
    <property type="entry name" value="XnlR_reg_dom"/>
</dbReference>
<evidence type="ECO:0000256" key="5">
    <source>
        <dbReference type="ARBA" id="ARBA00023242"/>
    </source>
</evidence>
<dbReference type="AlphaFoldDB" id="A0AAD4PWD1"/>
<accession>A0AAD4PWD1</accession>
<dbReference type="GO" id="GO:0003677">
    <property type="term" value="F:DNA binding"/>
    <property type="evidence" value="ECO:0007669"/>
    <property type="project" value="InterPro"/>
</dbReference>
<name>A0AAD4PWD1_9EURO</name>
<dbReference type="RefSeq" id="XP_046070102.1">
    <property type="nucleotide sequence ID" value="XM_046219084.1"/>
</dbReference>
<dbReference type="CDD" id="cd12148">
    <property type="entry name" value="fungal_TF_MHR"/>
    <property type="match status" value="1"/>
</dbReference>
<comment type="subcellular location">
    <subcellularLocation>
        <location evidence="1">Nucleus</location>
    </subcellularLocation>
</comment>
<evidence type="ECO:0000259" key="6">
    <source>
        <dbReference type="SMART" id="SM00906"/>
    </source>
</evidence>
<organism evidence="7 8">
    <name type="scientific">Talaromyces proteolyticus</name>
    <dbReference type="NCBI Taxonomy" id="1131652"/>
    <lineage>
        <taxon>Eukaryota</taxon>
        <taxon>Fungi</taxon>
        <taxon>Dikarya</taxon>
        <taxon>Ascomycota</taxon>
        <taxon>Pezizomycotina</taxon>
        <taxon>Eurotiomycetes</taxon>
        <taxon>Eurotiomycetidae</taxon>
        <taxon>Eurotiales</taxon>
        <taxon>Trichocomaceae</taxon>
        <taxon>Talaromyces</taxon>
        <taxon>Talaromyces sect. Bacilispori</taxon>
    </lineage>
</organism>
<dbReference type="GO" id="GO:0005634">
    <property type="term" value="C:nucleus"/>
    <property type="evidence" value="ECO:0007669"/>
    <property type="project" value="UniProtKB-SubCell"/>
</dbReference>
<feature type="domain" description="Xylanolytic transcriptional activator regulatory" evidence="6">
    <location>
        <begin position="63"/>
        <end position="132"/>
    </location>
</feature>
<evidence type="ECO:0000256" key="1">
    <source>
        <dbReference type="ARBA" id="ARBA00004123"/>
    </source>
</evidence>